<evidence type="ECO:0000256" key="1">
    <source>
        <dbReference type="SAM" id="MobiDB-lite"/>
    </source>
</evidence>
<proteinExistence type="predicted"/>
<gene>
    <name evidence="2" type="ORF">QBC38DRAFT_258345</name>
</gene>
<evidence type="ECO:0000313" key="2">
    <source>
        <dbReference type="EMBL" id="KAK4231075.1"/>
    </source>
</evidence>
<feature type="region of interest" description="Disordered" evidence="1">
    <location>
        <begin position="148"/>
        <end position="174"/>
    </location>
</feature>
<reference evidence="2" key="2">
    <citation type="submission" date="2023-05" db="EMBL/GenBank/DDBJ databases">
        <authorList>
            <consortium name="Lawrence Berkeley National Laboratory"/>
            <person name="Steindorff A."/>
            <person name="Hensen N."/>
            <person name="Bonometti L."/>
            <person name="Westerberg I."/>
            <person name="Brannstrom I.O."/>
            <person name="Guillou S."/>
            <person name="Cros-Aarteil S."/>
            <person name="Calhoun S."/>
            <person name="Haridas S."/>
            <person name="Kuo A."/>
            <person name="Mondo S."/>
            <person name="Pangilinan J."/>
            <person name="Riley R."/>
            <person name="Labutti K."/>
            <person name="Andreopoulos B."/>
            <person name="Lipzen A."/>
            <person name="Chen C."/>
            <person name="Yanf M."/>
            <person name="Daum C."/>
            <person name="Ng V."/>
            <person name="Clum A."/>
            <person name="Ohm R."/>
            <person name="Martin F."/>
            <person name="Silar P."/>
            <person name="Natvig D."/>
            <person name="Lalanne C."/>
            <person name="Gautier V."/>
            <person name="Ament-Velasquez S.L."/>
            <person name="Kruys A."/>
            <person name="Hutchinson M.I."/>
            <person name="Powell A.J."/>
            <person name="Barry K."/>
            <person name="Miller A.N."/>
            <person name="Grigoriev I.V."/>
            <person name="Debuchy R."/>
            <person name="Gladieux P."/>
            <person name="Thoren M.H."/>
            <person name="Johannesson H."/>
        </authorList>
    </citation>
    <scope>NUCLEOTIDE SEQUENCE</scope>
    <source>
        <strain evidence="2">CBS 990.96</strain>
    </source>
</reference>
<evidence type="ECO:0000313" key="3">
    <source>
        <dbReference type="Proteomes" id="UP001301958"/>
    </source>
</evidence>
<protein>
    <submittedName>
        <fullName evidence="2">Uncharacterized protein</fullName>
    </submittedName>
</protein>
<keyword evidence="3" id="KW-1185">Reference proteome</keyword>
<reference evidence="2" key="1">
    <citation type="journal article" date="2023" name="Mol. Phylogenet. Evol.">
        <title>Genome-scale phylogeny and comparative genomics of the fungal order Sordariales.</title>
        <authorList>
            <person name="Hensen N."/>
            <person name="Bonometti L."/>
            <person name="Westerberg I."/>
            <person name="Brannstrom I.O."/>
            <person name="Guillou S."/>
            <person name="Cros-Aarteil S."/>
            <person name="Calhoun S."/>
            <person name="Haridas S."/>
            <person name="Kuo A."/>
            <person name="Mondo S."/>
            <person name="Pangilinan J."/>
            <person name="Riley R."/>
            <person name="LaButti K."/>
            <person name="Andreopoulos B."/>
            <person name="Lipzen A."/>
            <person name="Chen C."/>
            <person name="Yan M."/>
            <person name="Daum C."/>
            <person name="Ng V."/>
            <person name="Clum A."/>
            <person name="Steindorff A."/>
            <person name="Ohm R.A."/>
            <person name="Martin F."/>
            <person name="Silar P."/>
            <person name="Natvig D.O."/>
            <person name="Lalanne C."/>
            <person name="Gautier V."/>
            <person name="Ament-Velasquez S.L."/>
            <person name="Kruys A."/>
            <person name="Hutchinson M.I."/>
            <person name="Powell A.J."/>
            <person name="Barry K."/>
            <person name="Miller A.N."/>
            <person name="Grigoriev I.V."/>
            <person name="Debuchy R."/>
            <person name="Gladieux P."/>
            <person name="Hiltunen Thoren M."/>
            <person name="Johannesson H."/>
        </authorList>
    </citation>
    <scope>NUCLEOTIDE SEQUENCE</scope>
    <source>
        <strain evidence="2">CBS 990.96</strain>
    </source>
</reference>
<dbReference type="AlphaFoldDB" id="A0AAN7BWX0"/>
<dbReference type="Proteomes" id="UP001301958">
    <property type="component" value="Unassembled WGS sequence"/>
</dbReference>
<organism evidence="2 3">
    <name type="scientific">Podospora fimiseda</name>
    <dbReference type="NCBI Taxonomy" id="252190"/>
    <lineage>
        <taxon>Eukaryota</taxon>
        <taxon>Fungi</taxon>
        <taxon>Dikarya</taxon>
        <taxon>Ascomycota</taxon>
        <taxon>Pezizomycotina</taxon>
        <taxon>Sordariomycetes</taxon>
        <taxon>Sordariomycetidae</taxon>
        <taxon>Sordariales</taxon>
        <taxon>Podosporaceae</taxon>
        <taxon>Podospora</taxon>
    </lineage>
</organism>
<accession>A0AAN7BWX0</accession>
<name>A0AAN7BWX0_9PEZI</name>
<comment type="caution">
    <text evidence="2">The sequence shown here is derived from an EMBL/GenBank/DDBJ whole genome shotgun (WGS) entry which is preliminary data.</text>
</comment>
<dbReference type="EMBL" id="MU865294">
    <property type="protein sequence ID" value="KAK4231075.1"/>
    <property type="molecule type" value="Genomic_DNA"/>
</dbReference>
<sequence>MPASTTPTVRICKPPKLQLSCVNPPPPPPNQNNPPSFHTITSEQEFWQAMSQLSPWLPQLTSNPGAPLPEILRNRLVELSQEFGLLSPQVNQAEKMLDWLEKNWKVDEGISLTHEKAHNFSAREDLHQIDKECNKILKKQLEASRDIFAPGKVSGGTGNQRRRGGHSRSSSEKTLVEGGLKSVITGDVVIDESIYEEAYLRFLR</sequence>